<dbReference type="AlphaFoldDB" id="I3WFF2"/>
<evidence type="ECO:0000313" key="3">
    <source>
        <dbReference type="Proteomes" id="UP000006173"/>
    </source>
</evidence>
<reference evidence="2 3" key="1">
    <citation type="journal article" date="2012" name="J. Bacteriol.">
        <title>Complete Genome Sequence of the Probiotic Bacterium Bifidobacterium bifidum Strain BGN4.</title>
        <authorList>
            <person name="Yu D.S."/>
            <person name="Jeong H."/>
            <person name="Lee D.H."/>
            <person name="Kwon S.K."/>
            <person name="Song J.Y."/>
            <person name="Kim B.K."/>
            <person name="Park M.S."/>
            <person name="Ji G.E."/>
            <person name="Oh T.K."/>
            <person name="Kim J.F."/>
        </authorList>
    </citation>
    <scope>NUCLEOTIDE SEQUENCE [LARGE SCALE GENOMIC DNA]</scope>
    <source>
        <strain evidence="2 3">BGN4</strain>
    </source>
</reference>
<gene>
    <name evidence="2" type="ORF">BBB_0018</name>
</gene>
<evidence type="ECO:0000256" key="1">
    <source>
        <dbReference type="SAM" id="Phobius"/>
    </source>
</evidence>
<accession>I3WFF2</accession>
<name>I3WFF2_BIFBI</name>
<feature type="transmembrane region" description="Helical" evidence="1">
    <location>
        <begin position="35"/>
        <end position="53"/>
    </location>
</feature>
<dbReference type="EMBL" id="CP001361">
    <property type="protein sequence ID" value="AFL03615.1"/>
    <property type="molecule type" value="Genomic_DNA"/>
</dbReference>
<proteinExistence type="predicted"/>
<dbReference type="KEGG" id="bbf:BBB_0018"/>
<dbReference type="HOGENOM" id="CLU_2913203_0_0_11"/>
<keyword evidence="1" id="KW-0472">Membrane</keyword>
<keyword evidence="1" id="KW-1133">Transmembrane helix</keyword>
<protein>
    <submittedName>
        <fullName evidence="2">Uncharacterized protein</fullName>
    </submittedName>
</protein>
<keyword evidence="1" id="KW-0812">Transmembrane</keyword>
<evidence type="ECO:0000313" key="2">
    <source>
        <dbReference type="EMBL" id="AFL03615.1"/>
    </source>
</evidence>
<organism evidence="2 3">
    <name type="scientific">Bifidobacterium bifidum BGN4</name>
    <dbReference type="NCBI Taxonomy" id="484020"/>
    <lineage>
        <taxon>Bacteria</taxon>
        <taxon>Bacillati</taxon>
        <taxon>Actinomycetota</taxon>
        <taxon>Actinomycetes</taxon>
        <taxon>Bifidobacteriales</taxon>
        <taxon>Bifidobacteriaceae</taxon>
        <taxon>Bifidobacterium</taxon>
    </lineage>
</organism>
<dbReference type="Proteomes" id="UP000006173">
    <property type="component" value="Chromosome"/>
</dbReference>
<sequence length="61" mass="6360">MAAAEKSVAAIIPRRHVVTTDCMGALDADGMLPRAAIPAAFFVVAGIALSKLADTGRFCWI</sequence>